<evidence type="ECO:0000313" key="3">
    <source>
        <dbReference type="Proteomes" id="UP000248148"/>
    </source>
</evidence>
<dbReference type="PANTHER" id="PTHR34203">
    <property type="entry name" value="METHYLTRANSFERASE, FKBM FAMILY PROTEIN"/>
    <property type="match status" value="1"/>
</dbReference>
<dbReference type="PANTHER" id="PTHR34203:SF15">
    <property type="entry name" value="SLL1173 PROTEIN"/>
    <property type="match status" value="1"/>
</dbReference>
<dbReference type="InterPro" id="IPR029063">
    <property type="entry name" value="SAM-dependent_MTases_sf"/>
</dbReference>
<dbReference type="EMBL" id="QJTI01000006">
    <property type="protein sequence ID" value="PYF03650.1"/>
    <property type="molecule type" value="Genomic_DNA"/>
</dbReference>
<dbReference type="AlphaFoldDB" id="A0A318TIL3"/>
<dbReference type="RefSeq" id="WP_181418894.1">
    <property type="nucleotide sequence ID" value="NZ_QJTI01000006.1"/>
</dbReference>
<accession>A0A318TIL3</accession>
<dbReference type="Gene3D" id="3.40.50.150">
    <property type="entry name" value="Vaccinia Virus protein VP39"/>
    <property type="match status" value="1"/>
</dbReference>
<dbReference type="InterPro" id="IPR052514">
    <property type="entry name" value="SAM-dependent_MTase"/>
</dbReference>
<dbReference type="NCBIfam" id="TIGR01444">
    <property type="entry name" value="fkbM_fam"/>
    <property type="match status" value="1"/>
</dbReference>
<dbReference type="Proteomes" id="UP000248148">
    <property type="component" value="Unassembled WGS sequence"/>
</dbReference>
<sequence length="268" mass="29228">MLRPLQTIKFLAAWAVPWRPAFQTSAQSSRLKFFVSCRDVTGRHLAKYGAHEPELTAWIAAHLRQSPPGIVVDIGANIGWHSVHAAKIDTVQTVVAFEPDAFNGWLLDRNLTANQIDNVIVERQAVGARPGVARLHRYKASNNGRHSMIAAYGLGSSLVPVVTLDDVLQDLDLAERPISLIKIDVEGFEPCVIAGAPRAIERASAIITEVSPELSRGGGLSVDDMVGQLLSAGFAPHRLQDDGTLQTIKVRDLVAITGQLDVIWLRER</sequence>
<dbReference type="GO" id="GO:0008168">
    <property type="term" value="F:methyltransferase activity"/>
    <property type="evidence" value="ECO:0007669"/>
    <property type="project" value="UniProtKB-KW"/>
</dbReference>
<dbReference type="SUPFAM" id="SSF53335">
    <property type="entry name" value="S-adenosyl-L-methionine-dependent methyltransferases"/>
    <property type="match status" value="1"/>
</dbReference>
<feature type="domain" description="Methyltransferase FkbM" evidence="1">
    <location>
        <begin position="73"/>
        <end position="234"/>
    </location>
</feature>
<dbReference type="GO" id="GO:0032259">
    <property type="term" value="P:methylation"/>
    <property type="evidence" value="ECO:0007669"/>
    <property type="project" value="UniProtKB-KW"/>
</dbReference>
<evidence type="ECO:0000259" key="1">
    <source>
        <dbReference type="Pfam" id="PF05050"/>
    </source>
</evidence>
<evidence type="ECO:0000313" key="2">
    <source>
        <dbReference type="EMBL" id="PYF03650.1"/>
    </source>
</evidence>
<proteinExistence type="predicted"/>
<reference evidence="2 3" key="1">
    <citation type="submission" date="2018-06" db="EMBL/GenBank/DDBJ databases">
        <title>Genomic Encyclopedia of Archaeal and Bacterial Type Strains, Phase II (KMG-II): from individual species to whole genera.</title>
        <authorList>
            <person name="Goeker M."/>
        </authorList>
    </citation>
    <scope>NUCLEOTIDE SEQUENCE [LARGE SCALE GENOMIC DNA]</scope>
    <source>
        <strain evidence="2 3">JCM 11668</strain>
    </source>
</reference>
<dbReference type="Pfam" id="PF05050">
    <property type="entry name" value="Methyltransf_21"/>
    <property type="match status" value="1"/>
</dbReference>
<comment type="caution">
    <text evidence="2">The sequence shown here is derived from an EMBL/GenBank/DDBJ whole genome shotgun (WGS) entry which is preliminary data.</text>
</comment>
<dbReference type="InterPro" id="IPR006342">
    <property type="entry name" value="FkbM_mtfrase"/>
</dbReference>
<name>A0A318TIL3_9BRAD</name>
<organism evidence="2 3">
    <name type="scientific">Rhodopseudomonas faecalis</name>
    <dbReference type="NCBI Taxonomy" id="99655"/>
    <lineage>
        <taxon>Bacteria</taxon>
        <taxon>Pseudomonadati</taxon>
        <taxon>Pseudomonadota</taxon>
        <taxon>Alphaproteobacteria</taxon>
        <taxon>Hyphomicrobiales</taxon>
        <taxon>Nitrobacteraceae</taxon>
        <taxon>Rhodopseudomonas</taxon>
    </lineage>
</organism>
<protein>
    <submittedName>
        <fullName evidence="2">FkbM family methyltransferase</fullName>
    </submittedName>
</protein>
<keyword evidence="2" id="KW-0808">Transferase</keyword>
<keyword evidence="2" id="KW-0489">Methyltransferase</keyword>
<keyword evidence="3" id="KW-1185">Reference proteome</keyword>
<gene>
    <name evidence="2" type="ORF">BJ122_106145</name>
</gene>